<dbReference type="InterPro" id="IPR011042">
    <property type="entry name" value="6-blade_b-propeller_TolB-like"/>
</dbReference>
<organism evidence="3 5">
    <name type="scientific">Didymodactylos carnosus</name>
    <dbReference type="NCBI Taxonomy" id="1234261"/>
    <lineage>
        <taxon>Eukaryota</taxon>
        <taxon>Metazoa</taxon>
        <taxon>Spiralia</taxon>
        <taxon>Gnathifera</taxon>
        <taxon>Rotifera</taxon>
        <taxon>Eurotatoria</taxon>
        <taxon>Bdelloidea</taxon>
        <taxon>Philodinida</taxon>
        <taxon>Philodinidae</taxon>
        <taxon>Didymodactylos</taxon>
    </lineage>
</organism>
<dbReference type="GO" id="GO:0043161">
    <property type="term" value="P:proteasome-mediated ubiquitin-dependent protein catabolic process"/>
    <property type="evidence" value="ECO:0007669"/>
    <property type="project" value="TreeGrafter"/>
</dbReference>
<name>A0A814VDH9_9BILA</name>
<dbReference type="Pfam" id="PF01436">
    <property type="entry name" value="NHL"/>
    <property type="match status" value="1"/>
</dbReference>
<dbReference type="Gene3D" id="2.40.10.500">
    <property type="match status" value="1"/>
</dbReference>
<evidence type="ECO:0000313" key="4">
    <source>
        <dbReference type="EMBL" id="CAF3953804.1"/>
    </source>
</evidence>
<feature type="non-terminal residue" evidence="3">
    <location>
        <position position="1"/>
    </location>
</feature>
<protein>
    <recommendedName>
        <fullName evidence="6">NHL repeat-containing protein</fullName>
    </recommendedName>
</protein>
<dbReference type="InterPro" id="IPR050952">
    <property type="entry name" value="TRIM-NHL_E3_ligases"/>
</dbReference>
<dbReference type="EMBL" id="CAJOBC010008152">
    <property type="protein sequence ID" value="CAF3953804.1"/>
    <property type="molecule type" value="Genomic_DNA"/>
</dbReference>
<dbReference type="PANTHER" id="PTHR24104:SF25">
    <property type="entry name" value="PROTEIN LIN-41"/>
    <property type="match status" value="1"/>
</dbReference>
<evidence type="ECO:0000256" key="2">
    <source>
        <dbReference type="PROSITE-ProRule" id="PRU00504"/>
    </source>
</evidence>
<sequence length="240" mass="26410">VYEAKVALDTCDGLLIDMIGTENPEELFIDSTDNLYVADTSNNRVLKCSKGSQNGVLVAGSNHDLNYPIEIFVITENNQTDLYMADSRNHRAIPVSDNESGIKIIAGRKGEQGQTDDSLSFPTGIFIDKDKTFATTASVLAGETDIADSKSHQLNSPEEIYVDENDNLYVVDSMNHRVQKFEKVAGDGTRGIRLFQLSGTQAVTVINGNIYIADSDNNRIIRFSNSTVGHISDYRNLYST</sequence>
<dbReference type="Gene3D" id="2.120.10.30">
    <property type="entry name" value="TolB, C-terminal domain"/>
    <property type="match status" value="1"/>
</dbReference>
<comment type="caution">
    <text evidence="3">The sequence shown here is derived from an EMBL/GenBank/DDBJ whole genome shotgun (WGS) entry which is preliminary data.</text>
</comment>
<feature type="repeat" description="NHL" evidence="2">
    <location>
        <begin position="152"/>
        <end position="184"/>
    </location>
</feature>
<dbReference type="Proteomes" id="UP000681722">
    <property type="component" value="Unassembled WGS sequence"/>
</dbReference>
<evidence type="ECO:0000313" key="3">
    <source>
        <dbReference type="EMBL" id="CAF1189557.1"/>
    </source>
</evidence>
<dbReference type="AlphaFoldDB" id="A0A814VDH9"/>
<dbReference type="PANTHER" id="PTHR24104">
    <property type="entry name" value="E3 UBIQUITIN-PROTEIN LIGASE NHLRC1-RELATED"/>
    <property type="match status" value="1"/>
</dbReference>
<dbReference type="EMBL" id="CAJNOQ010008151">
    <property type="protein sequence ID" value="CAF1189557.1"/>
    <property type="molecule type" value="Genomic_DNA"/>
</dbReference>
<dbReference type="SUPFAM" id="SSF101898">
    <property type="entry name" value="NHL repeat"/>
    <property type="match status" value="1"/>
</dbReference>
<dbReference type="GO" id="GO:0008270">
    <property type="term" value="F:zinc ion binding"/>
    <property type="evidence" value="ECO:0007669"/>
    <property type="project" value="UniProtKB-KW"/>
</dbReference>
<evidence type="ECO:0008006" key="6">
    <source>
        <dbReference type="Google" id="ProtNLM"/>
    </source>
</evidence>
<dbReference type="PROSITE" id="PS51125">
    <property type="entry name" value="NHL"/>
    <property type="match status" value="1"/>
</dbReference>
<dbReference type="CDD" id="cd05819">
    <property type="entry name" value="NHL"/>
    <property type="match status" value="1"/>
</dbReference>
<dbReference type="InterPro" id="IPR001258">
    <property type="entry name" value="NHL_repeat"/>
</dbReference>
<dbReference type="GO" id="GO:0061630">
    <property type="term" value="F:ubiquitin protein ligase activity"/>
    <property type="evidence" value="ECO:0007669"/>
    <property type="project" value="TreeGrafter"/>
</dbReference>
<dbReference type="Proteomes" id="UP000663829">
    <property type="component" value="Unassembled WGS sequence"/>
</dbReference>
<keyword evidence="1" id="KW-0677">Repeat</keyword>
<proteinExistence type="predicted"/>
<evidence type="ECO:0000256" key="1">
    <source>
        <dbReference type="ARBA" id="ARBA00022737"/>
    </source>
</evidence>
<evidence type="ECO:0000313" key="5">
    <source>
        <dbReference type="Proteomes" id="UP000663829"/>
    </source>
</evidence>
<gene>
    <name evidence="3" type="ORF">GPM918_LOCUS23131</name>
    <name evidence="4" type="ORF">SRO942_LOCUS23130</name>
</gene>
<keyword evidence="5" id="KW-1185">Reference proteome</keyword>
<accession>A0A814VDH9</accession>
<dbReference type="GO" id="GO:0000209">
    <property type="term" value="P:protein polyubiquitination"/>
    <property type="evidence" value="ECO:0007669"/>
    <property type="project" value="TreeGrafter"/>
</dbReference>
<reference evidence="3" key="1">
    <citation type="submission" date="2021-02" db="EMBL/GenBank/DDBJ databases">
        <authorList>
            <person name="Nowell W R."/>
        </authorList>
    </citation>
    <scope>NUCLEOTIDE SEQUENCE</scope>
</reference>